<dbReference type="InterPro" id="IPR000490">
    <property type="entry name" value="Glyco_hydro_17"/>
</dbReference>
<dbReference type="PANTHER" id="PTHR32227">
    <property type="entry name" value="GLUCAN ENDO-1,3-BETA-GLUCOSIDASE BG1-RELATED-RELATED"/>
    <property type="match status" value="1"/>
</dbReference>
<dbReference type="Gene3D" id="3.20.20.80">
    <property type="entry name" value="Glycosidases"/>
    <property type="match status" value="1"/>
</dbReference>
<sequence length="132" mass="14693">MFQSMVRDGQYLYQNLFDAILDASYAALEKAGGANMDIIVAETGWPLAGGTATSTVNARIFNNNLIQHVKGGTPRRRGKPIEAYIFDLVDEDQKSPEYEKLALYPNKQPKYPTHHICHISYKLSDISPGCNS</sequence>
<proteinExistence type="inferred from homology"/>
<dbReference type="SUPFAM" id="SSF51445">
    <property type="entry name" value="(Trans)glycosidases"/>
    <property type="match status" value="1"/>
</dbReference>
<dbReference type="InterPro" id="IPR044965">
    <property type="entry name" value="Glyco_hydro_17_plant"/>
</dbReference>
<evidence type="ECO:0000256" key="3">
    <source>
        <dbReference type="ARBA" id="ARBA00023295"/>
    </source>
</evidence>
<dbReference type="EMBL" id="JAYDYQ010002685">
    <property type="protein sequence ID" value="KAK4481686.1"/>
    <property type="molecule type" value="Genomic_DNA"/>
</dbReference>
<evidence type="ECO:0000256" key="1">
    <source>
        <dbReference type="ARBA" id="ARBA00008773"/>
    </source>
</evidence>
<reference evidence="5 6" key="1">
    <citation type="journal article" date="2023" name="bioRxiv">
        <title>Genome report: Whole genome sequence and annotation of Penstemon davidsonii.</title>
        <authorList>
            <person name="Ostevik K.L."/>
            <person name="Alabady M."/>
            <person name="Zhang M."/>
            <person name="Rausher M.D."/>
        </authorList>
    </citation>
    <scope>NUCLEOTIDE SEQUENCE [LARGE SCALE GENOMIC DNA]</scope>
    <source>
        <strain evidence="5">DNT005</strain>
        <tissue evidence="5">Whole leaf</tissue>
    </source>
</reference>
<keyword evidence="2" id="KW-0378">Hydrolase</keyword>
<dbReference type="Pfam" id="PF00332">
    <property type="entry name" value="Glyco_hydro_17"/>
    <property type="match status" value="1"/>
</dbReference>
<evidence type="ECO:0000256" key="2">
    <source>
        <dbReference type="ARBA" id="ARBA00022801"/>
    </source>
</evidence>
<comment type="caution">
    <text evidence="5">The sequence shown here is derived from an EMBL/GenBank/DDBJ whole genome shotgun (WGS) entry which is preliminary data.</text>
</comment>
<evidence type="ECO:0000313" key="5">
    <source>
        <dbReference type="EMBL" id="KAK4481686.1"/>
    </source>
</evidence>
<keyword evidence="6" id="KW-1185">Reference proteome</keyword>
<dbReference type="Proteomes" id="UP001291926">
    <property type="component" value="Unassembled WGS sequence"/>
</dbReference>
<dbReference type="InterPro" id="IPR017853">
    <property type="entry name" value="GH"/>
</dbReference>
<comment type="similarity">
    <text evidence="1 4">Belongs to the glycosyl hydrolase 17 family.</text>
</comment>
<evidence type="ECO:0000313" key="6">
    <source>
        <dbReference type="Proteomes" id="UP001291926"/>
    </source>
</evidence>
<name>A0ABR0CYU0_9LAMI</name>
<keyword evidence="3" id="KW-0326">Glycosidase</keyword>
<evidence type="ECO:0008006" key="7">
    <source>
        <dbReference type="Google" id="ProtNLM"/>
    </source>
</evidence>
<organism evidence="5 6">
    <name type="scientific">Penstemon davidsonii</name>
    <dbReference type="NCBI Taxonomy" id="160366"/>
    <lineage>
        <taxon>Eukaryota</taxon>
        <taxon>Viridiplantae</taxon>
        <taxon>Streptophyta</taxon>
        <taxon>Embryophyta</taxon>
        <taxon>Tracheophyta</taxon>
        <taxon>Spermatophyta</taxon>
        <taxon>Magnoliopsida</taxon>
        <taxon>eudicotyledons</taxon>
        <taxon>Gunneridae</taxon>
        <taxon>Pentapetalae</taxon>
        <taxon>asterids</taxon>
        <taxon>lamiids</taxon>
        <taxon>Lamiales</taxon>
        <taxon>Plantaginaceae</taxon>
        <taxon>Cheloneae</taxon>
        <taxon>Penstemon</taxon>
    </lineage>
</organism>
<protein>
    <recommendedName>
        <fullName evidence="7">Glucan endo-1,3-beta-D-glucosidase</fullName>
    </recommendedName>
</protein>
<accession>A0ABR0CYU0</accession>
<evidence type="ECO:0000256" key="4">
    <source>
        <dbReference type="RuleBase" id="RU004335"/>
    </source>
</evidence>
<gene>
    <name evidence="5" type="ORF">RD792_012593</name>
</gene>